<reference evidence="2 3" key="1">
    <citation type="submission" date="2020-06" db="EMBL/GenBank/DDBJ databases">
        <title>Sulfitobacter algicola sp. nov., isolated from green algae.</title>
        <authorList>
            <person name="Wang C."/>
        </authorList>
    </citation>
    <scope>NUCLEOTIDE SEQUENCE [LARGE SCALE GENOMIC DNA]</scope>
    <source>
        <strain evidence="2 3">1151</strain>
    </source>
</reference>
<keyword evidence="3" id="KW-1185">Reference proteome</keyword>
<feature type="region of interest" description="Disordered" evidence="1">
    <location>
        <begin position="135"/>
        <end position="173"/>
    </location>
</feature>
<evidence type="ECO:0000313" key="3">
    <source>
        <dbReference type="Proteomes" id="UP000777935"/>
    </source>
</evidence>
<organism evidence="2 3">
    <name type="scientific">Parasulfitobacter algicola</name>
    <dbReference type="NCBI Taxonomy" id="2614809"/>
    <lineage>
        <taxon>Bacteria</taxon>
        <taxon>Pseudomonadati</taxon>
        <taxon>Pseudomonadota</taxon>
        <taxon>Alphaproteobacteria</taxon>
        <taxon>Rhodobacterales</taxon>
        <taxon>Roseobacteraceae</taxon>
        <taxon>Parasulfitobacter</taxon>
    </lineage>
</organism>
<name>A0ABX2IW24_9RHOB</name>
<dbReference type="EMBL" id="JABUFE010000017">
    <property type="protein sequence ID" value="NSX56730.1"/>
    <property type="molecule type" value="Genomic_DNA"/>
</dbReference>
<comment type="caution">
    <text evidence="2">The sequence shown here is derived from an EMBL/GenBank/DDBJ whole genome shotgun (WGS) entry which is preliminary data.</text>
</comment>
<protein>
    <submittedName>
        <fullName evidence="2">Uncharacterized protein</fullName>
    </submittedName>
</protein>
<evidence type="ECO:0000256" key="1">
    <source>
        <dbReference type="SAM" id="MobiDB-lite"/>
    </source>
</evidence>
<accession>A0ABX2IW24</accession>
<dbReference type="Proteomes" id="UP000777935">
    <property type="component" value="Unassembled WGS sequence"/>
</dbReference>
<evidence type="ECO:0000313" key="2">
    <source>
        <dbReference type="EMBL" id="NSX56730.1"/>
    </source>
</evidence>
<gene>
    <name evidence="2" type="ORF">HRQ87_18255</name>
</gene>
<dbReference type="RefSeq" id="WP_174139881.1">
    <property type="nucleotide sequence ID" value="NZ_JABUFE010000017.1"/>
</dbReference>
<sequence length="207" mass="23128">MPGPGDKVNIVASDWHRGFLSSHHFGDNQSKTRLFVLNIPKNNHVNYLVLESWEPAIWKFQGNTDSISKVIVLGARLAGADAAGVIGIPENRIHFTNPDLTALVDAPNTSCTRVYKACTSKQWFGDKPDRRITFHPPSEQSRYQSKPEPPSDWADFNDPFDPETNITSVQPENRDTVFEIDPALVISPRPVIAYDVVPDVRNIPTPD</sequence>
<proteinExistence type="predicted"/>